<name>A0A165CNS5_9APHY</name>
<dbReference type="EMBL" id="KV427646">
    <property type="protein sequence ID" value="KZT03143.1"/>
    <property type="molecule type" value="Genomic_DNA"/>
</dbReference>
<feature type="chain" id="PRO_5007856096" evidence="1">
    <location>
        <begin position="27"/>
        <end position="80"/>
    </location>
</feature>
<dbReference type="RefSeq" id="XP_040760883.1">
    <property type="nucleotide sequence ID" value="XM_040902224.1"/>
</dbReference>
<dbReference type="OrthoDB" id="422086at2759"/>
<evidence type="ECO:0000313" key="3">
    <source>
        <dbReference type="Proteomes" id="UP000076871"/>
    </source>
</evidence>
<keyword evidence="1" id="KW-0732">Signal</keyword>
<sequence length="80" mass="9033">MLATDILKSVSLVLTWLALYVGFTPPCPPVSKGDMVYRGQLFELIVMVLITPARLPETIQDARNVSYWYSALLMPEYHTS</sequence>
<accession>A0A165CNS5</accession>
<dbReference type="Proteomes" id="UP000076871">
    <property type="component" value="Unassembled WGS sequence"/>
</dbReference>
<organism evidence="2 3">
    <name type="scientific">Laetiporus sulphureus 93-53</name>
    <dbReference type="NCBI Taxonomy" id="1314785"/>
    <lineage>
        <taxon>Eukaryota</taxon>
        <taxon>Fungi</taxon>
        <taxon>Dikarya</taxon>
        <taxon>Basidiomycota</taxon>
        <taxon>Agaricomycotina</taxon>
        <taxon>Agaricomycetes</taxon>
        <taxon>Polyporales</taxon>
        <taxon>Laetiporus</taxon>
    </lineage>
</organism>
<reference evidence="2 3" key="1">
    <citation type="journal article" date="2016" name="Mol. Biol. Evol.">
        <title>Comparative Genomics of Early-Diverging Mushroom-Forming Fungi Provides Insights into the Origins of Lignocellulose Decay Capabilities.</title>
        <authorList>
            <person name="Nagy L.G."/>
            <person name="Riley R."/>
            <person name="Tritt A."/>
            <person name="Adam C."/>
            <person name="Daum C."/>
            <person name="Floudas D."/>
            <person name="Sun H."/>
            <person name="Yadav J.S."/>
            <person name="Pangilinan J."/>
            <person name="Larsson K.H."/>
            <person name="Matsuura K."/>
            <person name="Barry K."/>
            <person name="Labutti K."/>
            <person name="Kuo R."/>
            <person name="Ohm R.A."/>
            <person name="Bhattacharya S.S."/>
            <person name="Shirouzu T."/>
            <person name="Yoshinaga Y."/>
            <person name="Martin F.M."/>
            <person name="Grigoriev I.V."/>
            <person name="Hibbett D.S."/>
        </authorList>
    </citation>
    <scope>NUCLEOTIDE SEQUENCE [LARGE SCALE GENOMIC DNA]</scope>
    <source>
        <strain evidence="2 3">93-53</strain>
    </source>
</reference>
<evidence type="ECO:0000256" key="1">
    <source>
        <dbReference type="SAM" id="SignalP"/>
    </source>
</evidence>
<dbReference type="InParanoid" id="A0A165CNS5"/>
<feature type="signal peptide" evidence="1">
    <location>
        <begin position="1"/>
        <end position="26"/>
    </location>
</feature>
<evidence type="ECO:0000313" key="2">
    <source>
        <dbReference type="EMBL" id="KZT03143.1"/>
    </source>
</evidence>
<dbReference type="GeneID" id="63819255"/>
<proteinExistence type="predicted"/>
<protein>
    <submittedName>
        <fullName evidence="2">Uncharacterized protein</fullName>
    </submittedName>
</protein>
<gene>
    <name evidence="2" type="ORF">LAESUDRAFT_374642</name>
</gene>
<keyword evidence="3" id="KW-1185">Reference proteome</keyword>
<dbReference type="AlphaFoldDB" id="A0A165CNS5"/>